<evidence type="ECO:0000256" key="30">
    <source>
        <dbReference type="ARBA" id="ARBA00080244"/>
    </source>
</evidence>
<evidence type="ECO:0000256" key="21">
    <source>
        <dbReference type="ARBA" id="ARBA00023329"/>
    </source>
</evidence>
<evidence type="ECO:0000256" key="16">
    <source>
        <dbReference type="ARBA" id="ARBA00023018"/>
    </source>
</evidence>
<comment type="catalytic activity">
    <reaction evidence="27">
        <text>D-glucuronate(out) + H(+)(out) = D-glucuronate(in) + H(+)(in)</text>
        <dbReference type="Rhea" id="RHEA:72591"/>
        <dbReference type="ChEBI" id="CHEBI:15378"/>
        <dbReference type="ChEBI" id="CHEBI:58720"/>
    </reaction>
    <physiologicalReaction direction="left-to-right" evidence="27">
        <dbReference type="Rhea" id="RHEA:72592"/>
    </physiologicalReaction>
</comment>
<evidence type="ECO:0000256" key="12">
    <source>
        <dbReference type="ARBA" id="ARBA00022768"/>
    </source>
</evidence>
<dbReference type="FunFam" id="2.40.30.10:FF:000168">
    <property type="entry name" value="Elongation factor 1-alpha 2"/>
    <property type="match status" value="1"/>
</dbReference>
<evidence type="ECO:0000256" key="24">
    <source>
        <dbReference type="ARBA" id="ARBA00050625"/>
    </source>
</evidence>
<name>A0A3N0YV44_ANAGA</name>
<comment type="similarity">
    <text evidence="5">Belongs to the TRAFAC class translation factor GTPase superfamily. Classic translation factor GTPase family. EF-Tu/EF-1A subfamily.</text>
</comment>
<comment type="caution">
    <text evidence="37">The sequence shown here is derived from an EMBL/GenBank/DDBJ whole genome shotgun (WGS) entry which is preliminary data.</text>
</comment>
<dbReference type="PANTHER" id="PTHR23115">
    <property type="entry name" value="TRANSLATION FACTOR"/>
    <property type="match status" value="1"/>
</dbReference>
<evidence type="ECO:0000256" key="4">
    <source>
        <dbReference type="ARBA" id="ARBA00004656"/>
    </source>
</evidence>
<evidence type="ECO:0000256" key="7">
    <source>
        <dbReference type="ARBA" id="ARBA00022475"/>
    </source>
</evidence>
<organism evidence="37 38">
    <name type="scientific">Anabarilius grahami</name>
    <name type="common">Kanglang fish</name>
    <name type="synonym">Barilius grahami</name>
    <dbReference type="NCBI Taxonomy" id="495550"/>
    <lineage>
        <taxon>Eukaryota</taxon>
        <taxon>Metazoa</taxon>
        <taxon>Chordata</taxon>
        <taxon>Craniata</taxon>
        <taxon>Vertebrata</taxon>
        <taxon>Euteleostomi</taxon>
        <taxon>Actinopterygii</taxon>
        <taxon>Neopterygii</taxon>
        <taxon>Teleostei</taxon>
        <taxon>Ostariophysi</taxon>
        <taxon>Cypriniformes</taxon>
        <taxon>Xenocyprididae</taxon>
        <taxon>Xenocypridinae</taxon>
        <taxon>Xenocypridinae incertae sedis</taxon>
        <taxon>Anabarilius</taxon>
    </lineage>
</organism>
<keyword evidence="20" id="KW-0458">Lysosome</keyword>
<dbReference type="OrthoDB" id="2250022at2759"/>
<reference evidence="37 38" key="1">
    <citation type="submission" date="2018-10" db="EMBL/GenBank/DDBJ databases">
        <title>Genome assembly for a Yunnan-Guizhou Plateau 3E fish, Anabarilius grahami (Regan), and its evolutionary and genetic applications.</title>
        <authorList>
            <person name="Jiang W."/>
        </authorList>
    </citation>
    <scope>NUCLEOTIDE SEQUENCE [LARGE SCALE GENOMIC DNA]</scope>
    <source>
        <strain evidence="37">AG-KIZ</strain>
        <tissue evidence="37">Muscle</tissue>
    </source>
</reference>
<evidence type="ECO:0000256" key="20">
    <source>
        <dbReference type="ARBA" id="ARBA00023228"/>
    </source>
</evidence>
<evidence type="ECO:0000256" key="29">
    <source>
        <dbReference type="ARBA" id="ARBA00069713"/>
    </source>
</evidence>
<keyword evidence="7" id="KW-1003">Cell membrane</keyword>
<dbReference type="Pfam" id="PF00009">
    <property type="entry name" value="GTP_EFTU"/>
    <property type="match status" value="1"/>
</dbReference>
<keyword evidence="13" id="KW-0769">Symport</keyword>
<dbReference type="InterPro" id="IPR011701">
    <property type="entry name" value="MFS"/>
</dbReference>
<evidence type="ECO:0000256" key="6">
    <source>
        <dbReference type="ARBA" id="ARBA00022448"/>
    </source>
</evidence>
<evidence type="ECO:0000256" key="15">
    <source>
        <dbReference type="ARBA" id="ARBA00022989"/>
    </source>
</evidence>
<dbReference type="InterPro" id="IPR004539">
    <property type="entry name" value="Transl_elong_EF1A_euk/arc"/>
</dbReference>
<dbReference type="InterPro" id="IPR009000">
    <property type="entry name" value="Transl_B-barrel_sf"/>
</dbReference>
<dbReference type="GO" id="GO:0003746">
    <property type="term" value="F:translation elongation factor activity"/>
    <property type="evidence" value="ECO:0007669"/>
    <property type="project" value="UniProtKB-KW"/>
</dbReference>
<feature type="transmembrane region" description="Helical" evidence="34">
    <location>
        <begin position="38"/>
        <end position="58"/>
    </location>
</feature>
<keyword evidence="38" id="KW-1185">Reference proteome</keyword>
<evidence type="ECO:0000256" key="33">
    <source>
        <dbReference type="SAM" id="MobiDB-lite"/>
    </source>
</evidence>
<comment type="catalytic activity">
    <reaction evidence="22">
        <text>2 nitrate(out) + H(+)(out) = 2 nitrate(in) + H(+)(in)</text>
        <dbReference type="Rhea" id="RHEA:71539"/>
        <dbReference type="ChEBI" id="CHEBI:15378"/>
        <dbReference type="ChEBI" id="CHEBI:17632"/>
    </reaction>
    <physiologicalReaction direction="left-to-right" evidence="22">
        <dbReference type="Rhea" id="RHEA:71540"/>
    </physiologicalReaction>
</comment>
<dbReference type="CDD" id="cd17381">
    <property type="entry name" value="MFS_SLC17A5"/>
    <property type="match status" value="1"/>
</dbReference>
<dbReference type="GO" id="GO:0005765">
    <property type="term" value="C:lysosomal membrane"/>
    <property type="evidence" value="ECO:0007669"/>
    <property type="project" value="UniProtKB-SubCell"/>
</dbReference>
<dbReference type="FunFam" id="2.40.30.10:FF:000005">
    <property type="entry name" value="Elongation factor 1-alpha"/>
    <property type="match status" value="1"/>
</dbReference>
<dbReference type="GO" id="GO:0003924">
    <property type="term" value="F:GTPase activity"/>
    <property type="evidence" value="ECO:0007669"/>
    <property type="project" value="InterPro"/>
</dbReference>
<dbReference type="CDD" id="cd03693">
    <property type="entry name" value="EF1_alpha_II"/>
    <property type="match status" value="1"/>
</dbReference>
<dbReference type="InterPro" id="IPR004161">
    <property type="entry name" value="EFTu-like_2"/>
</dbReference>
<keyword evidence="17" id="KW-0342">GTP-binding</keyword>
<dbReference type="Proteomes" id="UP000281406">
    <property type="component" value="Unassembled WGS sequence"/>
</dbReference>
<evidence type="ECO:0000256" key="23">
    <source>
        <dbReference type="ARBA" id="ARBA00050554"/>
    </source>
</evidence>
<dbReference type="InterPro" id="IPR031157">
    <property type="entry name" value="G_TR_CS"/>
</dbReference>
<dbReference type="InterPro" id="IPR036259">
    <property type="entry name" value="MFS_trans_sf"/>
</dbReference>
<dbReference type="PRINTS" id="PR00315">
    <property type="entry name" value="ELONGATNFCT"/>
</dbReference>
<sequence>MMEHSASDSETEDHDQPLLRRKDTGDIQKAPACFSSRYGLAFLSCYGFFVAYALRVNLSVAMVDMLKNRSSANTSSSVCPHHSSPVPKHNHTASVYDWDSETQGWILGSFFYGYILTQIPGGYLARKYGAKWLLGFGILCTVIFTLLTPVAADLGAGYLIAVRVLEGIGEGVSYPAMHAMWASWAPPLERSRLLTISYTGAQLGTVVALPLSGQICFYLDWTYVFYIFGAVGLLWFVLWSCLVSNSPSSHKRITEAEKTYIMASLKNELSPTSDYIPWTSILKSLPLWAIVVAHFSYNWTFYTLLTLLPTYMNDILGFSIQQNGMLSALPYLGCWLLALLGGQLADFLRERCLIRTVIVRKAFTIVGMVGPAVFLVAAGYTGCDYFLAIAFLTLSSSLGGISASGFNINHLDIAPSYAGILLGITNSFATIPGMVGPVIARSLTKSQSAMGKEKLHINIVVIGHVDSGKSTTTGHLIYKCGGIDKRTIEKFEKEAAEMGKGSFKYAWVLDKLKAERERGITIDISLWKFETSKYYVTIIDAPGHRDFIKNMITGTSQADCAVLIVAAGVGEFEAGISKNGQTREHALLAYTLGVKQLIVGVNKMDSTEPSYSQKRYEEIVKEVSTYIKKIGYNPDTVAFVPISGWNGDNMLEASPNMTWFKGWKITRKEGNASGTTLLEALDAIQPPTRPTDKPLRLPLQDVYKIGGIGTVPVGRVETGLLKPGMVVTFAPVNVTTEVKSVEMHHEALLEALPGDNVGFNVKNVSVKDIRRGNVAGDSKNDPPQEAASFTAQVIILNHPGQISAGYAPVLDCHTAHIACKFAELKEKIDRRSGKKLEDNPKSLKSGDAAIVDMIPGKPMCVESFSEYPPLGRFAVRDMRQTVAVGVIKGVEKKAATTGKVTKSAQKAQKAK</sequence>
<dbReference type="GO" id="GO:0005525">
    <property type="term" value="F:GTP binding"/>
    <property type="evidence" value="ECO:0007669"/>
    <property type="project" value="UniProtKB-KW"/>
</dbReference>
<dbReference type="NCBIfam" id="TIGR00483">
    <property type="entry name" value="EF-1_alpha"/>
    <property type="match status" value="1"/>
</dbReference>
<dbReference type="FunFam" id="1.20.1250.20:FF:000067">
    <property type="entry name" value="sialin isoform X2"/>
    <property type="match status" value="1"/>
</dbReference>
<keyword evidence="12 37" id="KW-0251">Elongation factor</keyword>
<proteinExistence type="inferred from homology"/>
<dbReference type="Pfam" id="PF22594">
    <property type="entry name" value="GTP-eEF1A_C"/>
    <property type="match status" value="1"/>
</dbReference>
<dbReference type="SUPFAM" id="SSF50465">
    <property type="entry name" value="EF-Tu/eEF-1alpha/eIF2-gamma C-terminal domain"/>
    <property type="match status" value="1"/>
</dbReference>
<dbReference type="CDD" id="cd03705">
    <property type="entry name" value="EF1_alpha_III"/>
    <property type="match status" value="1"/>
</dbReference>
<dbReference type="PROSITE" id="PS50850">
    <property type="entry name" value="MFS"/>
    <property type="match status" value="1"/>
</dbReference>
<evidence type="ECO:0000256" key="19">
    <source>
        <dbReference type="ARBA" id="ARBA00023180"/>
    </source>
</evidence>
<comment type="catalytic activity">
    <reaction evidence="24">
        <text>N-acetylneuraminate(in) + H(+)(in) = N-acetylneuraminate(out) + H(+)(out)</text>
        <dbReference type="Rhea" id="RHEA:28987"/>
        <dbReference type="ChEBI" id="CHEBI:15378"/>
        <dbReference type="ChEBI" id="CHEBI:35418"/>
    </reaction>
    <physiologicalReaction direction="right-to-left" evidence="24">
        <dbReference type="Rhea" id="RHEA:28989"/>
    </physiologicalReaction>
</comment>
<accession>A0A3N0YV44</accession>
<keyword evidence="19" id="KW-0325">Glycoprotein</keyword>
<keyword evidence="8" id="KW-0488">Methylation</keyword>
<comment type="subcellular location">
    <subcellularLocation>
        <location evidence="2">Basolateral cell membrane</location>
        <topology evidence="2">Multi-pass membrane protein</topology>
    </subcellularLocation>
    <subcellularLocation>
        <location evidence="3">Cytoplasmic vesicle</location>
        <location evidence="3">Secretory vesicle membrane</location>
        <topology evidence="3">Multi-pass membrane protein</topology>
    </subcellularLocation>
    <subcellularLocation>
        <location evidence="1">Cytoplasmic vesicle</location>
        <location evidence="1">Secretory vesicle</location>
        <location evidence="1">Synaptic vesicle membrane</location>
    </subcellularLocation>
    <subcellularLocation>
        <location evidence="4">Lysosome membrane</location>
    </subcellularLocation>
</comment>
<dbReference type="PROSITE" id="PS00301">
    <property type="entry name" value="G_TR_1"/>
    <property type="match status" value="1"/>
</dbReference>
<dbReference type="GO" id="GO:0030672">
    <property type="term" value="C:synaptic vesicle membrane"/>
    <property type="evidence" value="ECO:0007669"/>
    <property type="project" value="UniProtKB-SubCell"/>
</dbReference>
<feature type="transmembrane region" description="Helical" evidence="34">
    <location>
        <begin position="418"/>
        <end position="440"/>
    </location>
</feature>
<feature type="region of interest" description="Disordered" evidence="33">
    <location>
        <begin position="1"/>
        <end position="22"/>
    </location>
</feature>
<keyword evidence="9" id="KW-0597">Phosphoprotein</keyword>
<evidence type="ECO:0000256" key="5">
    <source>
        <dbReference type="ARBA" id="ARBA00007249"/>
    </source>
</evidence>
<dbReference type="FunFam" id="1.20.1250.20:FF:000003">
    <property type="entry name" value="Solute carrier family 17 member 3"/>
    <property type="match status" value="1"/>
</dbReference>
<evidence type="ECO:0000256" key="3">
    <source>
        <dbReference type="ARBA" id="ARBA00004638"/>
    </source>
</evidence>
<evidence type="ECO:0000256" key="1">
    <source>
        <dbReference type="ARBA" id="ARBA00004432"/>
    </source>
</evidence>
<evidence type="ECO:0000256" key="26">
    <source>
        <dbReference type="ARBA" id="ARBA00051447"/>
    </source>
</evidence>
<dbReference type="InterPro" id="IPR000795">
    <property type="entry name" value="T_Tr_GTP-bd_dom"/>
</dbReference>
<dbReference type="GO" id="GO:0046942">
    <property type="term" value="P:carboxylic acid transport"/>
    <property type="evidence" value="ECO:0007669"/>
    <property type="project" value="UniProtKB-ARBA"/>
</dbReference>
<dbReference type="Gene3D" id="3.40.50.300">
    <property type="entry name" value="P-loop containing nucleotide triphosphate hydrolases"/>
    <property type="match status" value="1"/>
</dbReference>
<feature type="transmembrane region" description="Helical" evidence="34">
    <location>
        <begin position="328"/>
        <end position="345"/>
    </location>
</feature>
<evidence type="ECO:0000256" key="31">
    <source>
        <dbReference type="ARBA" id="ARBA00081195"/>
    </source>
</evidence>
<keyword evidence="18 34" id="KW-0472">Membrane</keyword>
<dbReference type="InterPro" id="IPR050100">
    <property type="entry name" value="TRAFAC_GTPase_members"/>
</dbReference>
<feature type="domain" description="Tr-type G" evidence="36">
    <location>
        <begin position="454"/>
        <end position="691"/>
    </location>
</feature>
<dbReference type="SUPFAM" id="SSF103473">
    <property type="entry name" value="MFS general substrate transporter"/>
    <property type="match status" value="1"/>
</dbReference>
<evidence type="ECO:0000256" key="32">
    <source>
        <dbReference type="ARBA" id="ARBA00081925"/>
    </source>
</evidence>
<evidence type="ECO:0000256" key="2">
    <source>
        <dbReference type="ARBA" id="ARBA00004554"/>
    </source>
</evidence>
<dbReference type="SUPFAM" id="SSF52540">
    <property type="entry name" value="P-loop containing nucleoside triphosphate hydrolases"/>
    <property type="match status" value="1"/>
</dbReference>
<feature type="transmembrane region" description="Helical" evidence="34">
    <location>
        <begin position="132"/>
        <end position="152"/>
    </location>
</feature>
<evidence type="ECO:0000256" key="18">
    <source>
        <dbReference type="ARBA" id="ARBA00023136"/>
    </source>
</evidence>
<feature type="transmembrane region" description="Helical" evidence="34">
    <location>
        <begin position="385"/>
        <end position="406"/>
    </location>
</feature>
<dbReference type="Gene3D" id="2.40.30.10">
    <property type="entry name" value="Translation factors"/>
    <property type="match status" value="2"/>
</dbReference>
<dbReference type="CDD" id="cd01883">
    <property type="entry name" value="EF1_alpha"/>
    <property type="match status" value="1"/>
</dbReference>
<feature type="domain" description="Major facilitator superfamily (MFS) profile" evidence="35">
    <location>
        <begin position="39"/>
        <end position="475"/>
    </location>
</feature>
<evidence type="ECO:0000256" key="22">
    <source>
        <dbReference type="ARBA" id="ARBA00050101"/>
    </source>
</evidence>
<evidence type="ECO:0000256" key="8">
    <source>
        <dbReference type="ARBA" id="ARBA00022481"/>
    </source>
</evidence>
<comment type="function">
    <text evidence="28">Receptor for CM101, a polysaccharide produced by group B Streptococcus with antipathoangiogenic properties.</text>
</comment>
<protein>
    <recommendedName>
        <fullName evidence="29">Sialin</fullName>
    </recommendedName>
    <alternativeName>
        <fullName evidence="32">H(+)/nitrate cotransporter</fullName>
    </alternativeName>
    <alternativeName>
        <fullName evidence="30">H(+)/sialic acid cotransporter</fullName>
    </alternativeName>
    <alternativeName>
        <fullName evidence="31">Vesicular excitatory amino acid transporter</fullName>
    </alternativeName>
</protein>
<keyword evidence="21" id="KW-0968">Cytoplasmic vesicle</keyword>
<evidence type="ECO:0000256" key="17">
    <source>
        <dbReference type="ARBA" id="ARBA00023134"/>
    </source>
</evidence>
<evidence type="ECO:0000256" key="11">
    <source>
        <dbReference type="ARBA" id="ARBA00022741"/>
    </source>
</evidence>
<dbReference type="Gene3D" id="1.20.1250.20">
    <property type="entry name" value="MFS general substrate transporter like domains"/>
    <property type="match status" value="2"/>
</dbReference>
<keyword evidence="11" id="KW-0547">Nucleotide-binding</keyword>
<dbReference type="NCBIfam" id="NF008969">
    <property type="entry name" value="PRK12317.1"/>
    <property type="match status" value="1"/>
</dbReference>
<dbReference type="HAMAP" id="MF_00118_A">
    <property type="entry name" value="EF_Tu_A"/>
    <property type="match status" value="1"/>
</dbReference>
<keyword evidence="6" id="KW-0813">Transport</keyword>
<dbReference type="PROSITE" id="PS51722">
    <property type="entry name" value="G_TR_2"/>
    <property type="match status" value="1"/>
</dbReference>
<dbReference type="FunFam" id="3.40.50.300:FF:000090">
    <property type="entry name" value="Elongation factor 1-alpha"/>
    <property type="match status" value="1"/>
</dbReference>
<dbReference type="EMBL" id="RJVU01026577">
    <property type="protein sequence ID" value="ROL49578.1"/>
    <property type="molecule type" value="Genomic_DNA"/>
</dbReference>
<dbReference type="Pfam" id="PF07690">
    <property type="entry name" value="MFS_1"/>
    <property type="match status" value="1"/>
</dbReference>
<dbReference type="GO" id="GO:0016323">
    <property type="term" value="C:basolateral plasma membrane"/>
    <property type="evidence" value="ECO:0007669"/>
    <property type="project" value="UniProtKB-SubCell"/>
</dbReference>
<keyword evidence="16" id="KW-0770">Synapse</keyword>
<evidence type="ECO:0000256" key="14">
    <source>
        <dbReference type="ARBA" id="ARBA00022917"/>
    </source>
</evidence>
<dbReference type="InterPro" id="IPR020846">
    <property type="entry name" value="MFS_dom"/>
</dbReference>
<evidence type="ECO:0000256" key="13">
    <source>
        <dbReference type="ARBA" id="ARBA00022847"/>
    </source>
</evidence>
<comment type="catalytic activity">
    <reaction evidence="25">
        <text>N-acetyl-L-aspartyl-L-glutamate(out) = N-acetyl-L-aspartyl-L-glutamate(in)</text>
        <dbReference type="Rhea" id="RHEA:72599"/>
        <dbReference type="ChEBI" id="CHEBI:76931"/>
    </reaction>
    <physiologicalReaction direction="left-to-right" evidence="25">
        <dbReference type="Rhea" id="RHEA:72600"/>
    </physiologicalReaction>
</comment>
<evidence type="ECO:0000256" key="25">
    <source>
        <dbReference type="ARBA" id="ARBA00051403"/>
    </source>
</evidence>
<dbReference type="InterPro" id="IPR054696">
    <property type="entry name" value="GTP-eEF1A_C"/>
</dbReference>
<dbReference type="InterPro" id="IPR027417">
    <property type="entry name" value="P-loop_NTPase"/>
</dbReference>
<dbReference type="SUPFAM" id="SSF50447">
    <property type="entry name" value="Translation proteins"/>
    <property type="match status" value="1"/>
</dbReference>
<evidence type="ECO:0000313" key="37">
    <source>
        <dbReference type="EMBL" id="ROL49578.1"/>
    </source>
</evidence>
<evidence type="ECO:0000259" key="35">
    <source>
        <dbReference type="PROSITE" id="PS50850"/>
    </source>
</evidence>
<evidence type="ECO:0000256" key="9">
    <source>
        <dbReference type="ARBA" id="ARBA00022553"/>
    </source>
</evidence>
<feature type="transmembrane region" description="Helical" evidence="34">
    <location>
        <begin position="357"/>
        <end position="379"/>
    </location>
</feature>
<evidence type="ECO:0000256" key="10">
    <source>
        <dbReference type="ARBA" id="ARBA00022692"/>
    </source>
</evidence>
<keyword evidence="10 34" id="KW-0812">Transmembrane</keyword>
<dbReference type="Pfam" id="PF03144">
    <property type="entry name" value="GTP_EFTU_D2"/>
    <property type="match status" value="1"/>
</dbReference>
<gene>
    <name evidence="37" type="ORF">DPX16_15904</name>
</gene>
<evidence type="ECO:0000259" key="36">
    <source>
        <dbReference type="PROSITE" id="PS51722"/>
    </source>
</evidence>
<evidence type="ECO:0000256" key="28">
    <source>
        <dbReference type="ARBA" id="ARBA00056891"/>
    </source>
</evidence>
<evidence type="ECO:0000313" key="38">
    <source>
        <dbReference type="Proteomes" id="UP000281406"/>
    </source>
</evidence>
<comment type="catalytic activity">
    <reaction evidence="26">
        <text>L-glutamate(out) = L-glutamate(in)</text>
        <dbReference type="Rhea" id="RHEA:66336"/>
        <dbReference type="ChEBI" id="CHEBI:29985"/>
    </reaction>
    <physiologicalReaction direction="left-to-right" evidence="26">
        <dbReference type="Rhea" id="RHEA:66337"/>
    </physiologicalReaction>
</comment>
<evidence type="ECO:0000256" key="27">
    <source>
        <dbReference type="ARBA" id="ARBA00051612"/>
    </source>
</evidence>
<evidence type="ECO:0000256" key="34">
    <source>
        <dbReference type="SAM" id="Phobius"/>
    </source>
</evidence>
<feature type="transmembrane region" description="Helical" evidence="34">
    <location>
        <begin position="285"/>
        <end position="308"/>
    </location>
</feature>
<feature type="transmembrane region" description="Helical" evidence="34">
    <location>
        <begin position="223"/>
        <end position="243"/>
    </location>
</feature>
<dbReference type="InterPro" id="IPR009001">
    <property type="entry name" value="Transl_elong_EF1A/Init_IF2_C"/>
</dbReference>
<dbReference type="GO" id="GO:0015293">
    <property type="term" value="F:symporter activity"/>
    <property type="evidence" value="ECO:0007669"/>
    <property type="project" value="UniProtKB-KW"/>
</dbReference>
<keyword evidence="14" id="KW-0648">Protein biosynthesis</keyword>
<dbReference type="AlphaFoldDB" id="A0A3N0YV44"/>
<comment type="catalytic activity">
    <reaction evidence="23">
        <text>L-aspartate(out) = L-aspartate(in)</text>
        <dbReference type="Rhea" id="RHEA:66332"/>
        <dbReference type="ChEBI" id="CHEBI:29991"/>
    </reaction>
    <physiologicalReaction direction="left-to-right" evidence="23">
        <dbReference type="Rhea" id="RHEA:66333"/>
    </physiologicalReaction>
</comment>
<keyword evidence="15 34" id="KW-1133">Transmembrane helix</keyword>
<feature type="transmembrane region" description="Helical" evidence="34">
    <location>
        <begin position="105"/>
        <end position="125"/>
    </location>
</feature>